<accession>A0A0F9I9A4</accession>
<evidence type="ECO:0000313" key="1">
    <source>
        <dbReference type="EMBL" id="KKM16264.1"/>
    </source>
</evidence>
<proteinExistence type="predicted"/>
<protein>
    <submittedName>
        <fullName evidence="1">Uncharacterized protein</fullName>
    </submittedName>
</protein>
<dbReference type="AlphaFoldDB" id="A0A0F9I9A4"/>
<reference evidence="1" key="1">
    <citation type="journal article" date="2015" name="Nature">
        <title>Complex archaea that bridge the gap between prokaryotes and eukaryotes.</title>
        <authorList>
            <person name="Spang A."/>
            <person name="Saw J.H."/>
            <person name="Jorgensen S.L."/>
            <person name="Zaremba-Niedzwiedzka K."/>
            <person name="Martijn J."/>
            <person name="Lind A.E."/>
            <person name="van Eijk R."/>
            <person name="Schleper C."/>
            <person name="Guy L."/>
            <person name="Ettema T.J."/>
        </authorList>
    </citation>
    <scope>NUCLEOTIDE SEQUENCE</scope>
</reference>
<organism evidence="1">
    <name type="scientific">marine sediment metagenome</name>
    <dbReference type="NCBI Taxonomy" id="412755"/>
    <lineage>
        <taxon>unclassified sequences</taxon>
        <taxon>metagenomes</taxon>
        <taxon>ecological metagenomes</taxon>
    </lineage>
</organism>
<name>A0A0F9I9A4_9ZZZZ</name>
<gene>
    <name evidence="1" type="ORF">LCGC14_1687600</name>
</gene>
<comment type="caution">
    <text evidence="1">The sequence shown here is derived from an EMBL/GenBank/DDBJ whole genome shotgun (WGS) entry which is preliminary data.</text>
</comment>
<dbReference type="EMBL" id="LAZR01014712">
    <property type="protein sequence ID" value="KKM16264.1"/>
    <property type="molecule type" value="Genomic_DNA"/>
</dbReference>
<sequence length="71" mass="8119">MATRTKHYGKPVKSVNGYSIRPMYHSITKDHKNRKVTIKVPDGKFGIFAGRKLKFIMENLNDAILKLSKLS</sequence>